<keyword evidence="2" id="KW-1185">Reference proteome</keyword>
<dbReference type="OrthoDB" id="8052189at2759"/>
<protein>
    <submittedName>
        <fullName evidence="1">Uncharacterized protein</fullName>
    </submittedName>
</protein>
<evidence type="ECO:0000313" key="2">
    <source>
        <dbReference type="Proteomes" id="UP001153636"/>
    </source>
</evidence>
<accession>A0A9P0CYJ2</accession>
<dbReference type="EMBL" id="OV651814">
    <property type="protein sequence ID" value="CAH1106586.1"/>
    <property type="molecule type" value="Genomic_DNA"/>
</dbReference>
<reference evidence="1" key="1">
    <citation type="submission" date="2022-01" db="EMBL/GenBank/DDBJ databases">
        <authorList>
            <person name="King R."/>
        </authorList>
    </citation>
    <scope>NUCLEOTIDE SEQUENCE</scope>
</reference>
<name>A0A9P0CYJ2_9CUCU</name>
<dbReference type="Proteomes" id="UP001153636">
    <property type="component" value="Chromosome 2"/>
</dbReference>
<gene>
    <name evidence="1" type="ORF">PSYICH_LOCUS7592</name>
</gene>
<organism evidence="1 2">
    <name type="scientific">Psylliodes chrysocephalus</name>
    <dbReference type="NCBI Taxonomy" id="3402493"/>
    <lineage>
        <taxon>Eukaryota</taxon>
        <taxon>Metazoa</taxon>
        <taxon>Ecdysozoa</taxon>
        <taxon>Arthropoda</taxon>
        <taxon>Hexapoda</taxon>
        <taxon>Insecta</taxon>
        <taxon>Pterygota</taxon>
        <taxon>Neoptera</taxon>
        <taxon>Endopterygota</taxon>
        <taxon>Coleoptera</taxon>
        <taxon>Polyphaga</taxon>
        <taxon>Cucujiformia</taxon>
        <taxon>Chrysomeloidea</taxon>
        <taxon>Chrysomelidae</taxon>
        <taxon>Galerucinae</taxon>
        <taxon>Alticini</taxon>
        <taxon>Psylliodes</taxon>
    </lineage>
</organism>
<dbReference type="AlphaFoldDB" id="A0A9P0CYJ2"/>
<sequence>MDTNIAEQYNSIVCKFVDEKRINFSGKRSYLTRCEAAAVYFNTQGHYLVSYYDELFGHGELPSLLKRVTNRTKRKRLLRLNKPIIRKKKIVAAAEKYHVPDAQGDSDLPEEQYLLKEAEFVKHLELTQKEIQESEIKTR</sequence>
<evidence type="ECO:0000313" key="1">
    <source>
        <dbReference type="EMBL" id="CAH1106586.1"/>
    </source>
</evidence>
<proteinExistence type="predicted"/>